<sequence length="147" mass="17031">MTEKQMNDIFYVCSLIEYIARKTKNHRQDVIRCFSKKDIEHQLYAAEVNHCLSFEQVSEELIDWFNIPNGNFDTVAECRYEVPSATSIGMLYQGLVLSTMKNDDAAQTIIDVFSSFITDEISDFNSNVYYTNPDYLRCSYLEGKMLA</sequence>
<reference evidence="1 2" key="1">
    <citation type="journal article" date="2017" name="Front. Microbiol.">
        <title>New Insights into the Diversity of the Genus Faecalibacterium.</title>
        <authorList>
            <person name="Benevides L."/>
            <person name="Burman S."/>
            <person name="Martin R."/>
            <person name="Robert V."/>
            <person name="Thomas M."/>
            <person name="Miquel S."/>
            <person name="Chain F."/>
            <person name="Sokol H."/>
            <person name="Bermudez-Humaran L.G."/>
            <person name="Morrison M."/>
            <person name="Langella P."/>
            <person name="Azevedo V.A."/>
            <person name="Chatel J.M."/>
            <person name="Soares S."/>
        </authorList>
    </citation>
    <scope>NUCLEOTIDE SEQUENCE [LARGE SCALE GENOMIC DNA]</scope>
    <source>
        <strain evidence="1 2">CNCM I 4546</strain>
    </source>
</reference>
<evidence type="ECO:0000313" key="2">
    <source>
        <dbReference type="Proteomes" id="UP000219901"/>
    </source>
</evidence>
<organism evidence="1 2">
    <name type="scientific">Faecalibacterium prausnitzii</name>
    <dbReference type="NCBI Taxonomy" id="853"/>
    <lineage>
        <taxon>Bacteria</taxon>
        <taxon>Bacillati</taxon>
        <taxon>Bacillota</taxon>
        <taxon>Clostridia</taxon>
        <taxon>Eubacteriales</taxon>
        <taxon>Oscillospiraceae</taxon>
        <taxon>Faecalibacterium</taxon>
    </lineage>
</organism>
<dbReference type="AlphaFoldDB" id="A0A2A7AEI8"/>
<protein>
    <submittedName>
        <fullName evidence="1">Uncharacterized protein</fullName>
    </submittedName>
</protein>
<comment type="caution">
    <text evidence="1">The sequence shown here is derived from an EMBL/GenBank/DDBJ whole genome shotgun (WGS) entry which is preliminary data.</text>
</comment>
<evidence type="ECO:0000313" key="1">
    <source>
        <dbReference type="EMBL" id="PDX71929.1"/>
    </source>
</evidence>
<name>A0A2A7AEI8_9FIRM</name>
<dbReference type="Proteomes" id="UP000219901">
    <property type="component" value="Unassembled WGS sequence"/>
</dbReference>
<dbReference type="RefSeq" id="WP_097773637.1">
    <property type="nucleotide sequence ID" value="NZ_CP186692.1"/>
</dbReference>
<accession>A0A2A7AEI8</accession>
<dbReference type="EMBL" id="NMTV01000063">
    <property type="protein sequence ID" value="PDX71929.1"/>
    <property type="molecule type" value="Genomic_DNA"/>
</dbReference>
<proteinExistence type="predicted"/>
<gene>
    <name evidence="1" type="ORF">CGS55_10640</name>
</gene>